<dbReference type="Gene3D" id="1.10.10.1850">
    <property type="entry name" value="Sporulation protein-like"/>
    <property type="match status" value="1"/>
</dbReference>
<protein>
    <submittedName>
        <fullName evidence="1">Transposon-transfer assisting family protein</fullName>
    </submittedName>
</protein>
<reference evidence="1 2" key="1">
    <citation type="submission" date="2022-08" db="EMBL/GenBank/DDBJ databases">
        <title>Proteogenomics of the novel Dehalobacterium formicoaceticum strain EZ94 highlights a key role of methyltransferases during anaerobic dichloromethane degradation.</title>
        <authorList>
            <person name="Wasmund K."/>
        </authorList>
    </citation>
    <scope>NUCLEOTIDE SEQUENCE [LARGE SCALE GENOMIC DNA]</scope>
    <source>
        <strain evidence="1 2">EZ94</strain>
    </source>
</reference>
<dbReference type="Proteomes" id="UP001524944">
    <property type="component" value="Unassembled WGS sequence"/>
</dbReference>
<evidence type="ECO:0000313" key="1">
    <source>
        <dbReference type="EMBL" id="MCR6547067.1"/>
    </source>
</evidence>
<dbReference type="InterPro" id="IPR025468">
    <property type="entry name" value="TTRAP"/>
</dbReference>
<dbReference type="InterPro" id="IPR041965">
    <property type="entry name" value="TTRAP_sf"/>
</dbReference>
<comment type="caution">
    <text evidence="1">The sequence shown here is derived from an EMBL/GenBank/DDBJ whole genome shotgun (WGS) entry which is preliminary data.</text>
</comment>
<gene>
    <name evidence="1" type="ORF">NVS47_16390</name>
</gene>
<name>A0ABT1Y851_9FIRM</name>
<dbReference type="Pfam" id="PF14203">
    <property type="entry name" value="TTRAP"/>
    <property type="match status" value="1"/>
</dbReference>
<dbReference type="RefSeq" id="WP_257914206.1">
    <property type="nucleotide sequence ID" value="NZ_JANPWE010000019.1"/>
</dbReference>
<evidence type="ECO:0000313" key="2">
    <source>
        <dbReference type="Proteomes" id="UP001524944"/>
    </source>
</evidence>
<keyword evidence="2" id="KW-1185">Reference proteome</keyword>
<accession>A0ABT1Y851</accession>
<proteinExistence type="predicted"/>
<sequence length="70" mass="7907">MNRFSVEEINLISIYHTGTRGAVIEEMTAALPDMDSEFQELARRTLDKLHHLNDDEFSQLSIDPADEGDG</sequence>
<organism evidence="1 2">
    <name type="scientific">Dehalobacterium formicoaceticum</name>
    <dbReference type="NCBI Taxonomy" id="51515"/>
    <lineage>
        <taxon>Bacteria</taxon>
        <taxon>Bacillati</taxon>
        <taxon>Bacillota</taxon>
        <taxon>Clostridia</taxon>
        <taxon>Eubacteriales</taxon>
        <taxon>Peptococcaceae</taxon>
        <taxon>Dehalobacterium</taxon>
    </lineage>
</organism>
<dbReference type="EMBL" id="JANPWE010000019">
    <property type="protein sequence ID" value="MCR6547067.1"/>
    <property type="molecule type" value="Genomic_DNA"/>
</dbReference>